<dbReference type="AlphaFoldDB" id="A0A8H3IUX4"/>
<dbReference type="SUPFAM" id="SSF50129">
    <property type="entry name" value="GroES-like"/>
    <property type="match status" value="1"/>
</dbReference>
<reference evidence="2" key="1">
    <citation type="submission" date="2021-03" db="EMBL/GenBank/DDBJ databases">
        <authorList>
            <person name="Tagirdzhanova G."/>
        </authorList>
    </citation>
    <scope>NUCLEOTIDE SEQUENCE</scope>
</reference>
<dbReference type="SMART" id="SM00829">
    <property type="entry name" value="PKS_ER"/>
    <property type="match status" value="1"/>
</dbReference>
<dbReference type="Proteomes" id="UP000664534">
    <property type="component" value="Unassembled WGS sequence"/>
</dbReference>
<comment type="caution">
    <text evidence="2">The sequence shown here is derived from an EMBL/GenBank/DDBJ whole genome shotgun (WGS) entry which is preliminary data.</text>
</comment>
<dbReference type="GO" id="GO:0016491">
    <property type="term" value="F:oxidoreductase activity"/>
    <property type="evidence" value="ECO:0007669"/>
    <property type="project" value="InterPro"/>
</dbReference>
<dbReference type="InterPro" id="IPR011032">
    <property type="entry name" value="GroES-like_sf"/>
</dbReference>
<dbReference type="InterPro" id="IPR013149">
    <property type="entry name" value="ADH-like_C"/>
</dbReference>
<dbReference type="InterPro" id="IPR052585">
    <property type="entry name" value="Lipid_raft_assoc_Zn_ADH"/>
</dbReference>
<sequence>MQALQLTREGASAPFLQLTTIPKPTPAPGQVLVQIKASPIQPSDVLNSKGLFPHTTFPRIPGRDFAGIVVDGSSQHIGKEVFGTSGHDFSFTENGCHAGYCLISEKVIVEKPKNLSFAQAASAGTPFTTAAIALKRAGVKAGDTVLVLGATGQVGSVVAQLAKLWGCKVLGVARGNAAEIDSVGDPTLSKAKALTDGKGPDIAVDTVGDAPLAQAAIEVLGFRGRYSFISAPRGGNSKVPVDFLSVYRREVTLIGNNSVDHSQEEMALELKGMCEGFESGTLMPMKESAMTFVSLQEATEAYADGKKRYVINFA</sequence>
<protein>
    <recommendedName>
        <fullName evidence="1">Enoyl reductase (ER) domain-containing protein</fullName>
    </recommendedName>
</protein>
<dbReference type="PANTHER" id="PTHR43482">
    <property type="entry name" value="PROTEIN AST1-RELATED"/>
    <property type="match status" value="1"/>
</dbReference>
<evidence type="ECO:0000313" key="3">
    <source>
        <dbReference type="Proteomes" id="UP000664534"/>
    </source>
</evidence>
<dbReference type="Gene3D" id="3.90.180.10">
    <property type="entry name" value="Medium-chain alcohol dehydrogenases, catalytic domain"/>
    <property type="match status" value="1"/>
</dbReference>
<organism evidence="2 3">
    <name type="scientific">Imshaugia aleurites</name>
    <dbReference type="NCBI Taxonomy" id="172621"/>
    <lineage>
        <taxon>Eukaryota</taxon>
        <taxon>Fungi</taxon>
        <taxon>Dikarya</taxon>
        <taxon>Ascomycota</taxon>
        <taxon>Pezizomycotina</taxon>
        <taxon>Lecanoromycetes</taxon>
        <taxon>OSLEUM clade</taxon>
        <taxon>Lecanoromycetidae</taxon>
        <taxon>Lecanorales</taxon>
        <taxon>Lecanorineae</taxon>
        <taxon>Parmeliaceae</taxon>
        <taxon>Imshaugia</taxon>
    </lineage>
</organism>
<dbReference type="PANTHER" id="PTHR43482:SF1">
    <property type="entry name" value="PROTEIN AST1-RELATED"/>
    <property type="match status" value="1"/>
</dbReference>
<keyword evidence="3" id="KW-1185">Reference proteome</keyword>
<dbReference type="InterPro" id="IPR036291">
    <property type="entry name" value="NAD(P)-bd_dom_sf"/>
</dbReference>
<dbReference type="InterPro" id="IPR020843">
    <property type="entry name" value="ER"/>
</dbReference>
<evidence type="ECO:0000259" key="1">
    <source>
        <dbReference type="SMART" id="SM00829"/>
    </source>
</evidence>
<proteinExistence type="predicted"/>
<accession>A0A8H3IUX4</accession>
<dbReference type="InterPro" id="IPR013154">
    <property type="entry name" value="ADH-like_N"/>
</dbReference>
<dbReference type="OrthoDB" id="203908at2759"/>
<dbReference type="SUPFAM" id="SSF51735">
    <property type="entry name" value="NAD(P)-binding Rossmann-fold domains"/>
    <property type="match status" value="1"/>
</dbReference>
<feature type="domain" description="Enoyl reductase (ER)" evidence="1">
    <location>
        <begin position="11"/>
        <end position="311"/>
    </location>
</feature>
<dbReference type="EMBL" id="CAJPDT010000077">
    <property type="protein sequence ID" value="CAF9934615.1"/>
    <property type="molecule type" value="Genomic_DNA"/>
</dbReference>
<evidence type="ECO:0000313" key="2">
    <source>
        <dbReference type="EMBL" id="CAF9934615.1"/>
    </source>
</evidence>
<name>A0A8H3IUX4_9LECA</name>
<dbReference type="Pfam" id="PF08240">
    <property type="entry name" value="ADH_N"/>
    <property type="match status" value="1"/>
</dbReference>
<dbReference type="Pfam" id="PF00107">
    <property type="entry name" value="ADH_zinc_N"/>
    <property type="match status" value="1"/>
</dbReference>
<gene>
    <name evidence="2" type="ORF">IMSHALPRED_009784</name>
</gene>
<dbReference type="Gene3D" id="3.40.50.720">
    <property type="entry name" value="NAD(P)-binding Rossmann-like Domain"/>
    <property type="match status" value="1"/>
</dbReference>